<evidence type="ECO:0000313" key="1">
    <source>
        <dbReference type="EMBL" id="CAD2160712.1"/>
    </source>
</evidence>
<reference evidence="1 2" key="1">
    <citation type="submission" date="2020-08" db="EMBL/GenBank/DDBJ databases">
        <authorList>
            <person name="Koutsovoulos G."/>
            <person name="Danchin GJ E."/>
        </authorList>
    </citation>
    <scope>NUCLEOTIDE SEQUENCE [LARGE SCALE GENOMIC DNA]</scope>
</reference>
<proteinExistence type="predicted"/>
<dbReference type="EMBL" id="CAJEWN010000081">
    <property type="protein sequence ID" value="CAD2160712.1"/>
    <property type="molecule type" value="Genomic_DNA"/>
</dbReference>
<gene>
    <name evidence="1" type="ORF">MENT_LOCUS14412</name>
</gene>
<name>A0A6V7ULK3_MELEN</name>
<comment type="caution">
    <text evidence="1">The sequence shown here is derived from an EMBL/GenBank/DDBJ whole genome shotgun (WGS) entry which is preliminary data.</text>
</comment>
<organism evidence="1 2">
    <name type="scientific">Meloidogyne enterolobii</name>
    <name type="common">Root-knot nematode worm</name>
    <name type="synonym">Meloidogyne mayaguensis</name>
    <dbReference type="NCBI Taxonomy" id="390850"/>
    <lineage>
        <taxon>Eukaryota</taxon>
        <taxon>Metazoa</taxon>
        <taxon>Ecdysozoa</taxon>
        <taxon>Nematoda</taxon>
        <taxon>Chromadorea</taxon>
        <taxon>Rhabditida</taxon>
        <taxon>Tylenchina</taxon>
        <taxon>Tylenchomorpha</taxon>
        <taxon>Tylenchoidea</taxon>
        <taxon>Meloidogynidae</taxon>
        <taxon>Meloidogyninae</taxon>
        <taxon>Meloidogyne</taxon>
    </lineage>
</organism>
<evidence type="ECO:0000313" key="2">
    <source>
        <dbReference type="Proteomes" id="UP000580250"/>
    </source>
</evidence>
<dbReference type="Proteomes" id="UP000580250">
    <property type="component" value="Unassembled WGS sequence"/>
</dbReference>
<dbReference type="OrthoDB" id="10035013at2759"/>
<accession>A0A6V7ULK3</accession>
<protein>
    <submittedName>
        <fullName evidence="1">Uncharacterized protein</fullName>
    </submittedName>
</protein>
<sequence>MLERGIVALDSAVHEQKLNFYRARIAEINRRIKAVIFNIF</sequence>
<dbReference type="AlphaFoldDB" id="A0A6V7ULK3"/>